<keyword evidence="3" id="KW-1185">Reference proteome</keyword>
<protein>
    <recommendedName>
        <fullName evidence="4">Polyketide cyclase / dehydrase and lipid transport</fullName>
    </recommendedName>
</protein>
<evidence type="ECO:0000313" key="2">
    <source>
        <dbReference type="EMBL" id="GAC69527.1"/>
    </source>
</evidence>
<sequence length="137" mass="15052">MTSIQVADETFVAAAPALVAEVVGERANWRRWWPDLRLEVVEDRHEQGVRWQVSGPVTGTMEIWAEAVLDGVVLHYFMHAEPTDALPSAPRARMDRLAALNHARRVAGKRMSFEVKDRAEGDRAPGAPAVTADGVGV</sequence>
<proteinExistence type="predicted"/>
<dbReference type="EMBL" id="BANX01000025">
    <property type="protein sequence ID" value="GAC69527.1"/>
    <property type="molecule type" value="Genomic_DNA"/>
</dbReference>
<comment type="caution">
    <text evidence="2">The sequence shown here is derived from an EMBL/GenBank/DDBJ whole genome shotgun (WGS) entry which is preliminary data.</text>
</comment>
<name>M0QQ06_9ACTN</name>
<reference evidence="2 3" key="1">
    <citation type="submission" date="2013-01" db="EMBL/GenBank/DDBJ databases">
        <title>Whole genome shotgun sequence of Gordonia soli NBRC 108243.</title>
        <authorList>
            <person name="Isaki-Nakamura S."/>
            <person name="Hosoyama A."/>
            <person name="Tsuchikane K."/>
            <person name="Ando Y."/>
            <person name="Baba S."/>
            <person name="Ohji S."/>
            <person name="Hamada M."/>
            <person name="Tamura T."/>
            <person name="Yamazoe A."/>
            <person name="Yamazaki S."/>
            <person name="Fujita N."/>
        </authorList>
    </citation>
    <scope>NUCLEOTIDE SEQUENCE [LARGE SCALE GENOMIC DNA]</scope>
    <source>
        <strain evidence="2 3">NBRC 108243</strain>
    </source>
</reference>
<dbReference type="Proteomes" id="UP000011666">
    <property type="component" value="Unassembled WGS sequence"/>
</dbReference>
<evidence type="ECO:0008006" key="4">
    <source>
        <dbReference type="Google" id="ProtNLM"/>
    </source>
</evidence>
<evidence type="ECO:0000313" key="3">
    <source>
        <dbReference type="Proteomes" id="UP000011666"/>
    </source>
</evidence>
<dbReference type="STRING" id="1223545.GS4_25_00990"/>
<accession>M0QQ06</accession>
<evidence type="ECO:0000256" key="1">
    <source>
        <dbReference type="SAM" id="MobiDB-lite"/>
    </source>
</evidence>
<dbReference type="SUPFAM" id="SSF55961">
    <property type="entry name" value="Bet v1-like"/>
    <property type="match status" value="1"/>
</dbReference>
<gene>
    <name evidence="2" type="ORF">GS4_25_00990</name>
</gene>
<dbReference type="eggNOG" id="COG2867">
    <property type="taxonomic scope" value="Bacteria"/>
</dbReference>
<dbReference type="RefSeq" id="WP_007622698.1">
    <property type="nucleotide sequence ID" value="NZ_BANX01000025.1"/>
</dbReference>
<organism evidence="2 3">
    <name type="scientific">Gordonia soli NBRC 108243</name>
    <dbReference type="NCBI Taxonomy" id="1223545"/>
    <lineage>
        <taxon>Bacteria</taxon>
        <taxon>Bacillati</taxon>
        <taxon>Actinomycetota</taxon>
        <taxon>Actinomycetes</taxon>
        <taxon>Mycobacteriales</taxon>
        <taxon>Gordoniaceae</taxon>
        <taxon>Gordonia</taxon>
    </lineage>
</organism>
<dbReference type="OrthoDB" id="3826327at2"/>
<dbReference type="AlphaFoldDB" id="M0QQ06"/>
<feature type="region of interest" description="Disordered" evidence="1">
    <location>
        <begin position="118"/>
        <end position="137"/>
    </location>
</feature>